<proteinExistence type="inferred from homology"/>
<evidence type="ECO:0000256" key="3">
    <source>
        <dbReference type="ARBA" id="ARBA00022832"/>
    </source>
</evidence>
<keyword evidence="4" id="KW-0443">Lipid metabolism</keyword>
<organism evidence="7 8">
    <name type="scientific">Angustibacter luteus</name>
    <dbReference type="NCBI Taxonomy" id="658456"/>
    <lineage>
        <taxon>Bacteria</taxon>
        <taxon>Bacillati</taxon>
        <taxon>Actinomycetota</taxon>
        <taxon>Actinomycetes</taxon>
        <taxon>Kineosporiales</taxon>
        <taxon>Kineosporiaceae</taxon>
    </lineage>
</organism>
<accession>A0ABW1JK71</accession>
<evidence type="ECO:0000256" key="1">
    <source>
        <dbReference type="ARBA" id="ARBA00006432"/>
    </source>
</evidence>
<dbReference type="PANTHER" id="PTHR43272:SF32">
    <property type="entry name" value="AMP-DEPENDENT SYNTHETASE_LIGASE DOMAIN-CONTAINING PROTEIN"/>
    <property type="match status" value="1"/>
</dbReference>
<feature type="domain" description="AMP-dependent synthetase/ligase" evidence="6">
    <location>
        <begin position="26"/>
        <end position="446"/>
    </location>
</feature>
<dbReference type="PANTHER" id="PTHR43272">
    <property type="entry name" value="LONG-CHAIN-FATTY-ACID--COA LIGASE"/>
    <property type="match status" value="1"/>
</dbReference>
<sequence length="619" mass="67103">MASPAELVALDRLLRQLPGSVGELLAWRVASTPDLEAFRSQRADRSWTTLTWRDTLEVVDEIAAGLISLGVAPAQPVAIASGTRLEWILADLAILRAGGATTTVYPSTPPDDVRFILADSGSVVVFAEDAEQLGKVRDHWTSLPHLRAVVLLDSDALGPDSEHAGDSNVLTLDTLRERGRRALAESPDLVRDASAAVRPDDLATLIYTSGTTGRPKGVRLLHSSWIYEGAAVAACGLLTPDDLHYLWLPLSHVFGKVLLTIQLTVGFPTAVSGDLDRLVENLAVVRPTFMAGAPRIFEKVHARVRTQMDAESPVKAKVAAWAMDVGRQVSQAQQRGEHPTPLLAAQHTLAHRLVLSKISGRFGGRVRFFISGSAALSQEVAQWFHSAGILVLEGYGLTETSAASFITRPDSIAFGTVGQPFPGTQVRLAADGEVLLRGPGVMVGYHGLPAETAQVLDDDGWLSTGDIGEFVDGQLRITDRKKDLIKTSGGKYVAPQGIEARFKAVCPYASQIVVHGEGRKYITALVTLDADAMTTWAQHHGMAGAPYDEIVTSPAAREMVQGYIEELNAGLGRWETIKRFEILTRDLTVEEGELTPSLKLRRRVVERRYVDLLDTLYTD</sequence>
<evidence type="ECO:0000259" key="6">
    <source>
        <dbReference type="Pfam" id="PF00501"/>
    </source>
</evidence>
<dbReference type="Proteomes" id="UP001596189">
    <property type="component" value="Unassembled WGS sequence"/>
</dbReference>
<keyword evidence="3" id="KW-0276">Fatty acid metabolism</keyword>
<protein>
    <recommendedName>
        <fullName evidence="5">Acyl-CoA synthetase</fullName>
    </recommendedName>
</protein>
<dbReference type="EMBL" id="JBHSRD010000008">
    <property type="protein sequence ID" value="MFC6009312.1"/>
    <property type="molecule type" value="Genomic_DNA"/>
</dbReference>
<evidence type="ECO:0000256" key="2">
    <source>
        <dbReference type="ARBA" id="ARBA00022598"/>
    </source>
</evidence>
<comment type="caution">
    <text evidence="7">The sequence shown here is derived from an EMBL/GenBank/DDBJ whole genome shotgun (WGS) entry which is preliminary data.</text>
</comment>
<comment type="similarity">
    <text evidence="1">Belongs to the ATP-dependent AMP-binding enzyme family.</text>
</comment>
<dbReference type="InterPro" id="IPR042099">
    <property type="entry name" value="ANL_N_sf"/>
</dbReference>
<dbReference type="Pfam" id="PF00501">
    <property type="entry name" value="AMP-binding"/>
    <property type="match status" value="1"/>
</dbReference>
<dbReference type="Pfam" id="PF23562">
    <property type="entry name" value="AMP-binding_C_3"/>
    <property type="match status" value="1"/>
</dbReference>
<keyword evidence="8" id="KW-1185">Reference proteome</keyword>
<dbReference type="Gene3D" id="3.40.50.12780">
    <property type="entry name" value="N-terminal domain of ligase-like"/>
    <property type="match status" value="1"/>
</dbReference>
<reference evidence="8" key="1">
    <citation type="journal article" date="2019" name="Int. J. Syst. Evol. Microbiol.">
        <title>The Global Catalogue of Microorganisms (GCM) 10K type strain sequencing project: providing services to taxonomists for standard genome sequencing and annotation.</title>
        <authorList>
            <consortium name="The Broad Institute Genomics Platform"/>
            <consortium name="The Broad Institute Genome Sequencing Center for Infectious Disease"/>
            <person name="Wu L."/>
            <person name="Ma J."/>
        </authorList>
    </citation>
    <scope>NUCLEOTIDE SEQUENCE [LARGE SCALE GENOMIC DNA]</scope>
    <source>
        <strain evidence="8">KACC 14249</strain>
    </source>
</reference>
<evidence type="ECO:0000256" key="5">
    <source>
        <dbReference type="ARBA" id="ARBA00032875"/>
    </source>
</evidence>
<dbReference type="InterPro" id="IPR020845">
    <property type="entry name" value="AMP-binding_CS"/>
</dbReference>
<dbReference type="CDD" id="cd05907">
    <property type="entry name" value="VL_LC_FACS_like"/>
    <property type="match status" value="1"/>
</dbReference>
<evidence type="ECO:0000313" key="7">
    <source>
        <dbReference type="EMBL" id="MFC6009312.1"/>
    </source>
</evidence>
<gene>
    <name evidence="7" type="ORF">ACFQDO_19450</name>
</gene>
<evidence type="ECO:0000256" key="4">
    <source>
        <dbReference type="ARBA" id="ARBA00023098"/>
    </source>
</evidence>
<dbReference type="SUPFAM" id="SSF56801">
    <property type="entry name" value="Acetyl-CoA synthetase-like"/>
    <property type="match status" value="1"/>
</dbReference>
<dbReference type="InterPro" id="IPR000873">
    <property type="entry name" value="AMP-dep_synth/lig_dom"/>
</dbReference>
<dbReference type="PROSITE" id="PS00455">
    <property type="entry name" value="AMP_BINDING"/>
    <property type="match status" value="1"/>
</dbReference>
<keyword evidence="2" id="KW-0436">Ligase</keyword>
<evidence type="ECO:0000313" key="8">
    <source>
        <dbReference type="Proteomes" id="UP001596189"/>
    </source>
</evidence>
<name>A0ABW1JK71_9ACTN</name>
<dbReference type="RefSeq" id="WP_378227161.1">
    <property type="nucleotide sequence ID" value="NZ_BAABFP010000007.1"/>
</dbReference>